<organism evidence="2">
    <name type="scientific">uncultured Solirubrobacterales bacterium</name>
    <dbReference type="NCBI Taxonomy" id="768556"/>
    <lineage>
        <taxon>Bacteria</taxon>
        <taxon>Bacillati</taxon>
        <taxon>Actinomycetota</taxon>
        <taxon>Thermoleophilia</taxon>
        <taxon>Solirubrobacterales</taxon>
        <taxon>environmental samples</taxon>
    </lineage>
</organism>
<dbReference type="EMBL" id="CADCVU010000012">
    <property type="protein sequence ID" value="CAA9480604.1"/>
    <property type="molecule type" value="Genomic_DNA"/>
</dbReference>
<name>A0A6J4RSK4_9ACTN</name>
<reference evidence="2" key="1">
    <citation type="submission" date="2020-02" db="EMBL/GenBank/DDBJ databases">
        <authorList>
            <person name="Meier V. D."/>
        </authorList>
    </citation>
    <scope>NUCLEOTIDE SEQUENCE</scope>
    <source>
        <strain evidence="2">AVDCRST_MAG45</strain>
    </source>
</reference>
<dbReference type="AlphaFoldDB" id="A0A6J4RSK4"/>
<feature type="region of interest" description="Disordered" evidence="1">
    <location>
        <begin position="93"/>
        <end position="113"/>
    </location>
</feature>
<proteinExistence type="predicted"/>
<evidence type="ECO:0000313" key="2">
    <source>
        <dbReference type="EMBL" id="CAA9480604.1"/>
    </source>
</evidence>
<sequence length="113" mass="11315">MASPGRIVWGHAVVGVGVLVRRLSGPAALLSLTTLVLAGATSSAADVGTALVLGIPVVVLLGGRTLAVSLGALGWVIFPPEHRAVLSDIASAPGYRSEPEGGARAEQGPWSDV</sequence>
<protein>
    <submittedName>
        <fullName evidence="2">Uncharacterized protein</fullName>
    </submittedName>
</protein>
<accession>A0A6J4RSK4</accession>
<gene>
    <name evidence="2" type="ORF">AVDCRST_MAG45-141</name>
</gene>
<evidence type="ECO:0000256" key="1">
    <source>
        <dbReference type="SAM" id="MobiDB-lite"/>
    </source>
</evidence>